<dbReference type="Proteomes" id="UP000036261">
    <property type="component" value="Unassembled WGS sequence"/>
</dbReference>
<proteinExistence type="predicted"/>
<sequence>MLCLTHASTSVAPLLQKSVINKTLQKQKYKTDFKNHLIKRRKTPGWEADVSSPFLKVYFPKI</sequence>
<dbReference type="PATRIC" id="fig|558151.6.peg.861"/>
<keyword evidence="2" id="KW-1185">Reference proteome</keyword>
<dbReference type="AlphaFoldDB" id="A0A0J7IK72"/>
<dbReference type="EMBL" id="LFND01000001">
    <property type="protein sequence ID" value="KMQ66703.1"/>
    <property type="molecule type" value="Genomic_DNA"/>
</dbReference>
<organism evidence="1 2">
    <name type="scientific">Chryseobacterium angstadtii</name>
    <dbReference type="NCBI Taxonomy" id="558151"/>
    <lineage>
        <taxon>Bacteria</taxon>
        <taxon>Pseudomonadati</taxon>
        <taxon>Bacteroidota</taxon>
        <taxon>Flavobacteriia</taxon>
        <taxon>Flavobacteriales</taxon>
        <taxon>Weeksellaceae</taxon>
        <taxon>Chryseobacterium group</taxon>
        <taxon>Chryseobacterium</taxon>
    </lineage>
</organism>
<protein>
    <submittedName>
        <fullName evidence="1">Uncharacterized protein</fullName>
    </submittedName>
</protein>
<reference evidence="1 2" key="1">
    <citation type="journal article" date="2013" name="Int. J. Syst. Evol. Microbiol.">
        <title>Chryseobacterium angstadtii sp. nov., isolated from a newt tank.</title>
        <authorList>
            <person name="Kirk K.E."/>
            <person name="Hoffman J.A."/>
            <person name="Smith K.A."/>
            <person name="Strahan B.L."/>
            <person name="Failor K.C."/>
            <person name="Krebs J.E."/>
            <person name="Gale A.N."/>
            <person name="Do T.D."/>
            <person name="Sontag T.C."/>
            <person name="Batties A.M."/>
            <person name="Mistiszyn K."/>
            <person name="Newman J.D."/>
        </authorList>
    </citation>
    <scope>NUCLEOTIDE SEQUENCE [LARGE SCALE GENOMIC DNA]</scope>
    <source>
        <strain evidence="1 2">KM</strain>
    </source>
</reference>
<dbReference type="STRING" id="558151.ACM46_04120"/>
<gene>
    <name evidence="1" type="ORF">ACM46_04120</name>
</gene>
<comment type="caution">
    <text evidence="1">The sequence shown here is derived from an EMBL/GenBank/DDBJ whole genome shotgun (WGS) entry which is preliminary data.</text>
</comment>
<accession>A0A0J7IK72</accession>
<name>A0A0J7IK72_9FLAO</name>
<evidence type="ECO:0000313" key="2">
    <source>
        <dbReference type="Proteomes" id="UP000036261"/>
    </source>
</evidence>
<evidence type="ECO:0000313" key="1">
    <source>
        <dbReference type="EMBL" id="KMQ66703.1"/>
    </source>
</evidence>